<evidence type="ECO:0000259" key="2">
    <source>
        <dbReference type="Pfam" id="PF02698"/>
    </source>
</evidence>
<feature type="transmembrane region" description="Helical" evidence="1">
    <location>
        <begin position="314"/>
        <end position="333"/>
    </location>
</feature>
<dbReference type="Pfam" id="PF02698">
    <property type="entry name" value="DUF218"/>
    <property type="match status" value="1"/>
</dbReference>
<dbReference type="RefSeq" id="WP_078980917.1">
    <property type="nucleotide sequence ID" value="NZ_MWQN01000003.1"/>
</dbReference>
<proteinExistence type="predicted"/>
<protein>
    <recommendedName>
        <fullName evidence="2">DUF218 domain-containing protein</fullName>
    </recommendedName>
</protein>
<comment type="caution">
    <text evidence="3">The sequence shown here is derived from an EMBL/GenBank/DDBJ whole genome shotgun (WGS) entry which is preliminary data.</text>
</comment>
<keyword evidence="1" id="KW-1133">Transmembrane helix</keyword>
<accession>A0A1T3NMC7</accession>
<evidence type="ECO:0000313" key="3">
    <source>
        <dbReference type="EMBL" id="OPC77821.1"/>
    </source>
</evidence>
<keyword evidence="1" id="KW-0812">Transmembrane</keyword>
<sequence length="334" mass="36345">MFAYLFAALFFLFFLVGVVRDPRRFGNAVLLGLAVVALVVGLLGELHRMPERFADVVTLLLLFLPALGVLLLAGALVSNGATMVRREGVRAANLLSLLAGLAIVGVIILLVTALFIRSRTLIVIAGTVVLVVGYVSFLLVCFLGYAFLYERLRVRRSVGFVVVLGSGLVGGTTVPPLLASRLDRARKLFDAQVARGNRPVLITSGGQGPDEHLPESHAMADYLVTRGVPAERIVREDLSRNTEENLRFSKTIMTKIDPDYRCVIVTNNFHVFRAALTARRTGVRGQVVGAPTAKYFQPSATIREFVAVFLTYKVVNLGVCLLIAVSGVAAWLWH</sequence>
<dbReference type="Proteomes" id="UP000190037">
    <property type="component" value="Unassembled WGS sequence"/>
</dbReference>
<gene>
    <name evidence="3" type="ORF">B4N89_36735</name>
</gene>
<dbReference type="InterPro" id="IPR051599">
    <property type="entry name" value="Cell_Envelope_Assoc"/>
</dbReference>
<feature type="transmembrane region" description="Helical" evidence="1">
    <location>
        <begin position="53"/>
        <end position="77"/>
    </location>
</feature>
<dbReference type="CDD" id="cd06259">
    <property type="entry name" value="YdcF-like"/>
    <property type="match status" value="1"/>
</dbReference>
<feature type="domain" description="DUF218" evidence="2">
    <location>
        <begin position="161"/>
        <end position="304"/>
    </location>
</feature>
<keyword evidence="4" id="KW-1185">Reference proteome</keyword>
<dbReference type="EMBL" id="MWQN01000003">
    <property type="protein sequence ID" value="OPC77821.1"/>
    <property type="molecule type" value="Genomic_DNA"/>
</dbReference>
<evidence type="ECO:0000313" key="4">
    <source>
        <dbReference type="Proteomes" id="UP000190037"/>
    </source>
</evidence>
<feature type="transmembrane region" description="Helical" evidence="1">
    <location>
        <begin position="160"/>
        <end position="179"/>
    </location>
</feature>
<organism evidence="3 4">
    <name type="scientific">Embleya scabrispora</name>
    <dbReference type="NCBI Taxonomy" id="159449"/>
    <lineage>
        <taxon>Bacteria</taxon>
        <taxon>Bacillati</taxon>
        <taxon>Actinomycetota</taxon>
        <taxon>Actinomycetes</taxon>
        <taxon>Kitasatosporales</taxon>
        <taxon>Streptomycetaceae</taxon>
        <taxon>Embleya</taxon>
    </lineage>
</organism>
<dbReference type="PANTHER" id="PTHR30336:SF18">
    <property type="entry name" value="MEMBRANE PROTEIN"/>
    <property type="match status" value="1"/>
</dbReference>
<dbReference type="Gene3D" id="3.40.50.620">
    <property type="entry name" value="HUPs"/>
    <property type="match status" value="1"/>
</dbReference>
<dbReference type="InterPro" id="IPR003848">
    <property type="entry name" value="DUF218"/>
</dbReference>
<feature type="transmembrane region" description="Helical" evidence="1">
    <location>
        <begin position="30"/>
        <end position="46"/>
    </location>
</feature>
<dbReference type="GO" id="GO:0005886">
    <property type="term" value="C:plasma membrane"/>
    <property type="evidence" value="ECO:0007669"/>
    <property type="project" value="TreeGrafter"/>
</dbReference>
<evidence type="ECO:0000256" key="1">
    <source>
        <dbReference type="SAM" id="Phobius"/>
    </source>
</evidence>
<dbReference type="AlphaFoldDB" id="A0A1T3NMC7"/>
<name>A0A1T3NMC7_9ACTN</name>
<dbReference type="OrthoDB" id="9782395at2"/>
<dbReference type="GO" id="GO:0000270">
    <property type="term" value="P:peptidoglycan metabolic process"/>
    <property type="evidence" value="ECO:0007669"/>
    <property type="project" value="TreeGrafter"/>
</dbReference>
<dbReference type="GO" id="GO:0043164">
    <property type="term" value="P:Gram-negative-bacterium-type cell wall biogenesis"/>
    <property type="evidence" value="ECO:0007669"/>
    <property type="project" value="TreeGrafter"/>
</dbReference>
<feature type="transmembrane region" description="Helical" evidence="1">
    <location>
        <begin position="97"/>
        <end position="116"/>
    </location>
</feature>
<reference evidence="3 4" key="1">
    <citation type="submission" date="2017-03" db="EMBL/GenBank/DDBJ databases">
        <title>Draft genome sequence of Streptomyces scabrisporus NF3, endophyte isolated from Amphipterygium adstringens.</title>
        <authorList>
            <person name="Vazquez M."/>
            <person name="Ceapa C.D."/>
            <person name="Rodriguez Luna D."/>
            <person name="Sanchez Esquivel S."/>
        </authorList>
    </citation>
    <scope>NUCLEOTIDE SEQUENCE [LARGE SCALE GENOMIC DNA]</scope>
    <source>
        <strain evidence="3 4">NF3</strain>
    </source>
</reference>
<feature type="transmembrane region" description="Helical" evidence="1">
    <location>
        <begin position="123"/>
        <end position="148"/>
    </location>
</feature>
<dbReference type="STRING" id="159449.B4N89_36735"/>
<dbReference type="InterPro" id="IPR014729">
    <property type="entry name" value="Rossmann-like_a/b/a_fold"/>
</dbReference>
<keyword evidence="1" id="KW-0472">Membrane</keyword>
<dbReference type="PANTHER" id="PTHR30336">
    <property type="entry name" value="INNER MEMBRANE PROTEIN, PROBABLE PERMEASE"/>
    <property type="match status" value="1"/>
</dbReference>